<evidence type="ECO:0000256" key="8">
    <source>
        <dbReference type="ARBA" id="ARBA00023136"/>
    </source>
</evidence>
<evidence type="ECO:0000256" key="10">
    <source>
        <dbReference type="ARBA" id="ARBA00023170"/>
    </source>
</evidence>
<dbReference type="GO" id="GO:0005044">
    <property type="term" value="F:scavenger receptor activity"/>
    <property type="evidence" value="ECO:0007669"/>
    <property type="project" value="TreeGrafter"/>
</dbReference>
<dbReference type="InterPro" id="IPR002159">
    <property type="entry name" value="CD36_fam"/>
</dbReference>
<dbReference type="GO" id="GO:0005737">
    <property type="term" value="C:cytoplasm"/>
    <property type="evidence" value="ECO:0007669"/>
    <property type="project" value="TreeGrafter"/>
</dbReference>
<keyword evidence="3" id="KW-1003">Cell membrane</keyword>
<keyword evidence="10" id="KW-0675">Receptor</keyword>
<evidence type="ECO:0000256" key="1">
    <source>
        <dbReference type="ARBA" id="ARBA00004651"/>
    </source>
</evidence>
<evidence type="ECO:0000256" key="11">
    <source>
        <dbReference type="ARBA" id="ARBA00023180"/>
    </source>
</evidence>
<keyword evidence="6" id="KW-0552">Olfaction</keyword>
<evidence type="ECO:0000313" key="13">
    <source>
        <dbReference type="EMBL" id="AVM18970.1"/>
    </source>
</evidence>
<organism evidence="13">
    <name type="scientific">Holotrichia parallela</name>
    <name type="common">Dark black chafer beetle</name>
    <name type="synonym">Pedinotrichia parallela</name>
    <dbReference type="NCBI Taxonomy" id="93412"/>
    <lineage>
        <taxon>Eukaryota</taxon>
        <taxon>Metazoa</taxon>
        <taxon>Ecdysozoa</taxon>
        <taxon>Arthropoda</taxon>
        <taxon>Hexapoda</taxon>
        <taxon>Insecta</taxon>
        <taxon>Pterygota</taxon>
        <taxon>Neoptera</taxon>
        <taxon>Endopterygota</taxon>
        <taxon>Coleoptera</taxon>
        <taxon>Polyphaga</taxon>
        <taxon>Scarabaeiformia</taxon>
        <taxon>Scarabaeidae</taxon>
        <taxon>Melolonthinae</taxon>
        <taxon>Holotrichia</taxon>
    </lineage>
</organism>
<dbReference type="Pfam" id="PF01130">
    <property type="entry name" value="CD36"/>
    <property type="match status" value="1"/>
</dbReference>
<evidence type="ECO:0000256" key="3">
    <source>
        <dbReference type="ARBA" id="ARBA00022475"/>
    </source>
</evidence>
<evidence type="ECO:0000256" key="7">
    <source>
        <dbReference type="ARBA" id="ARBA00022989"/>
    </source>
</evidence>
<evidence type="ECO:0000256" key="5">
    <source>
        <dbReference type="ARBA" id="ARBA00022692"/>
    </source>
</evidence>
<dbReference type="PANTHER" id="PTHR11923:SF69">
    <property type="entry name" value="SENSORY NEURON MEMBRANE PROTEIN 1"/>
    <property type="match status" value="1"/>
</dbReference>
<evidence type="ECO:0000256" key="9">
    <source>
        <dbReference type="ARBA" id="ARBA00023157"/>
    </source>
</evidence>
<dbReference type="PRINTS" id="PR01609">
    <property type="entry name" value="CD36FAMILY"/>
</dbReference>
<proteinExistence type="evidence at transcript level"/>
<sequence>MYTHCPIIVAVSGLAILIIGIVSTWYGFPALVEWQINKNTIMENTSQAFKVWKKQPFPMLFKVYLFNVTNTDSVMAGATPILKEVGPYVYDIHIERDITEIDDDADTIKYFLIKKFHFNTKASGCRSEHEMITIINAPLMGTLLKVESIAPQMLNLVNDAYTYIYPGITDMFLRVHVSDLLFGGITLFCSAEEIKTLCSAMRFSLPSNMKRAKNNKDFIFSMFGKFNETAFGPFEMTRGITNTTRGSLISYKEDPVLDYWSGDLCNMLNGSDSGLYERMTEPVDKIYSFNPEICRSIGISFEKKITRSNFAAYKYSITEESLSHKGSDQCFCEEVGGEYECPLDGLLNLDSCIRAPILMSNPHFYLADKSLLNYTKGMHPLKTSHESFLIIEPNTATPVSGAKRVQMNVEVKQFEAFPLTRSMPEGVFPILWIEEGVDLPSDLLAHLEFSFRKIAYLDFLKWILIVAGVVLIILAFILIMKREGLMCFASKGSLQINDGKNMVTHIRAFEDISFTAPTGPPQADDPIFKIGKENNNNSNVAWPYRE</sequence>
<dbReference type="GO" id="GO:0007608">
    <property type="term" value="P:sensory perception of smell"/>
    <property type="evidence" value="ECO:0007669"/>
    <property type="project" value="UniProtKB-KW"/>
</dbReference>
<keyword evidence="9" id="KW-1015">Disulfide bond</keyword>
<evidence type="ECO:0000256" key="2">
    <source>
        <dbReference type="ARBA" id="ARBA00010532"/>
    </source>
</evidence>
<reference evidence="13" key="1">
    <citation type="submission" date="2017-03" db="EMBL/GenBank/DDBJ databases">
        <title>Antennal transcriptome analysis reveals candidate chemosensory genes involved in chemoreception and degradation in Holotrichia parallela (Coleoptera: Scarabaeidae).</title>
        <authorList>
            <person name="Yi J."/>
            <person name="Wang S."/>
            <person name="Zhang X."/>
            <person name="Pan Y."/>
            <person name="Yang S."/>
            <person name="Zhang J."/>
            <person name="Wang J."/>
            <person name="Xi J."/>
        </authorList>
    </citation>
    <scope>NUCLEOTIDE SEQUENCE</scope>
    <source>
        <tissue evidence="13">Antenna</tissue>
    </source>
</reference>
<feature type="transmembrane region" description="Helical" evidence="12">
    <location>
        <begin position="459"/>
        <end position="480"/>
    </location>
</feature>
<keyword evidence="5 12" id="KW-0812">Transmembrane</keyword>
<evidence type="ECO:0000256" key="6">
    <source>
        <dbReference type="ARBA" id="ARBA00022725"/>
    </source>
</evidence>
<keyword evidence="8 12" id="KW-0472">Membrane</keyword>
<keyword evidence="7 12" id="KW-1133">Transmembrane helix</keyword>
<comment type="similarity">
    <text evidence="2">Belongs to the CD36 family.</text>
</comment>
<accession>A0A2P1ERQ2</accession>
<dbReference type="AlphaFoldDB" id="A0A2P1ERQ2"/>
<keyword evidence="11" id="KW-0325">Glycoprotein</keyword>
<name>A0A2P1ERQ2_HOLPA</name>
<feature type="transmembrane region" description="Helical" evidence="12">
    <location>
        <begin position="7"/>
        <end position="28"/>
    </location>
</feature>
<dbReference type="GO" id="GO:0005886">
    <property type="term" value="C:plasma membrane"/>
    <property type="evidence" value="ECO:0007669"/>
    <property type="project" value="UniProtKB-SubCell"/>
</dbReference>
<comment type="subcellular location">
    <subcellularLocation>
        <location evidence="1">Cell membrane</location>
        <topology evidence="1">Multi-pass membrane protein</topology>
    </subcellularLocation>
</comment>
<evidence type="ECO:0000256" key="12">
    <source>
        <dbReference type="SAM" id="Phobius"/>
    </source>
</evidence>
<keyword evidence="4" id="KW-0716">Sensory transduction</keyword>
<dbReference type="EMBL" id="KY849879">
    <property type="protein sequence ID" value="AVM18970.1"/>
    <property type="molecule type" value="mRNA"/>
</dbReference>
<dbReference type="PANTHER" id="PTHR11923">
    <property type="entry name" value="SCAVENGER RECEPTOR CLASS B TYPE-1 SR-B1"/>
    <property type="match status" value="1"/>
</dbReference>
<protein>
    <submittedName>
        <fullName evidence="13">Sensory neuron membrane protein 2</fullName>
    </submittedName>
</protein>
<evidence type="ECO:0000256" key="4">
    <source>
        <dbReference type="ARBA" id="ARBA00022606"/>
    </source>
</evidence>
<gene>
    <name evidence="13" type="primary">SNMP2</name>
</gene>